<keyword evidence="1" id="KW-0472">Membrane</keyword>
<dbReference type="RefSeq" id="WP_091471141.1">
    <property type="nucleotide sequence ID" value="NZ_FNFX01000002.1"/>
</dbReference>
<dbReference type="PANTHER" id="PTHR42941">
    <property type="entry name" value="SLL1037 PROTEIN"/>
    <property type="match status" value="1"/>
</dbReference>
<dbReference type="InterPro" id="IPR011852">
    <property type="entry name" value="TRAP_TAXI"/>
</dbReference>
<accession>A0A1G9BCH6</accession>
<sequence>MKFNPRNNKFTAIFTREILEATLPSVLLICVALFFAYKFIDPAPPRKIVIATGNTDVIYNAYAAIYGVYLQKEGITLEVRPTSGDRENLKLLKDPESDVDIAFIQDGVARSQGAGSLLSLGSLYYQPVWIFCRCTTEPVHLSALKGKRIGIGYAGNGTHMLAKKLLTESGVNDGNARLVSIGGEEAANALRQGKLDVALFVDVANSGLIREMITDKHLRLLSLDTAEAFSRQFPFMHHLVLPQGGMDLARNIPSHDVHLVAPTATLVVKDSMHPALVYLMMKVMAQVHAGPSLFNSKGEFPSAKDTDFPLSAQAVNFYKSGLPIIDKYLPFWAATFVNRTLIVILPLLALLIPLTKIVPMIYVWLVKRKLFRYYGELRYLDAQLKEIKTAEDERQYLEQLNEIESKVVNIKLPVTFSQYAYELRTHIELVRSQFAHHKQTLSQTAGQ</sequence>
<reference evidence="3" key="1">
    <citation type="submission" date="2016-10" db="EMBL/GenBank/DDBJ databases">
        <authorList>
            <person name="Varghese N."/>
            <person name="Submissions S."/>
        </authorList>
    </citation>
    <scope>NUCLEOTIDE SEQUENCE [LARGE SCALE GENOMIC DNA]</scope>
    <source>
        <strain evidence="3">CBMB127</strain>
    </source>
</reference>
<dbReference type="Pfam" id="PF16868">
    <property type="entry name" value="NMT1_3"/>
    <property type="match status" value="1"/>
</dbReference>
<dbReference type="OrthoDB" id="237270at2"/>
<gene>
    <name evidence="2" type="ORF">SAMN05192566_1107</name>
</gene>
<name>A0A1G9BCH6_9PROT</name>
<evidence type="ECO:0000313" key="3">
    <source>
        <dbReference type="Proteomes" id="UP000198629"/>
    </source>
</evidence>
<dbReference type="Gene3D" id="3.40.190.10">
    <property type="entry name" value="Periplasmic binding protein-like II"/>
    <property type="match status" value="2"/>
</dbReference>
<keyword evidence="1" id="KW-1133">Transmembrane helix</keyword>
<organism evidence="2 3">
    <name type="scientific">Methylophilus rhizosphaerae</name>
    <dbReference type="NCBI Taxonomy" id="492660"/>
    <lineage>
        <taxon>Bacteria</taxon>
        <taxon>Pseudomonadati</taxon>
        <taxon>Pseudomonadota</taxon>
        <taxon>Betaproteobacteria</taxon>
        <taxon>Nitrosomonadales</taxon>
        <taxon>Methylophilaceae</taxon>
        <taxon>Methylophilus</taxon>
    </lineage>
</organism>
<evidence type="ECO:0000313" key="2">
    <source>
        <dbReference type="EMBL" id="SDK37159.1"/>
    </source>
</evidence>
<dbReference type="Proteomes" id="UP000198629">
    <property type="component" value="Unassembled WGS sequence"/>
</dbReference>
<keyword evidence="1" id="KW-0812">Transmembrane</keyword>
<keyword evidence="2" id="KW-0675">Receptor</keyword>
<dbReference type="AlphaFoldDB" id="A0A1G9BCH6"/>
<feature type="transmembrane region" description="Helical" evidence="1">
    <location>
        <begin position="21"/>
        <end position="40"/>
    </location>
</feature>
<dbReference type="SUPFAM" id="SSF53850">
    <property type="entry name" value="Periplasmic binding protein-like II"/>
    <property type="match status" value="1"/>
</dbReference>
<keyword evidence="3" id="KW-1185">Reference proteome</keyword>
<proteinExistence type="predicted"/>
<feature type="transmembrane region" description="Helical" evidence="1">
    <location>
        <begin position="341"/>
        <end position="365"/>
    </location>
</feature>
<dbReference type="EMBL" id="FNFX01000002">
    <property type="protein sequence ID" value="SDK37159.1"/>
    <property type="molecule type" value="Genomic_DNA"/>
</dbReference>
<protein>
    <submittedName>
        <fullName evidence="2">TRAP transporter solute receptor, TAXI family</fullName>
    </submittedName>
</protein>
<dbReference type="PANTHER" id="PTHR42941:SF1">
    <property type="entry name" value="SLL1037 PROTEIN"/>
    <property type="match status" value="1"/>
</dbReference>
<dbReference type="STRING" id="492660.SAMN05192566_1107"/>
<evidence type="ECO:0000256" key="1">
    <source>
        <dbReference type="SAM" id="Phobius"/>
    </source>
</evidence>